<feature type="domain" description="FAM69 protein-kinase" evidence="5">
    <location>
        <begin position="172"/>
        <end position="360"/>
    </location>
</feature>
<gene>
    <name evidence="6" type="ORF">LSTR_LSTR002654</name>
</gene>
<comment type="similarity">
    <text evidence="2">Belongs to the DIPK family.</text>
</comment>
<dbReference type="Proteomes" id="UP000291343">
    <property type="component" value="Unassembled WGS sequence"/>
</dbReference>
<sequence>MFLYLKDKSIFLLSIIFLLTLIYHKDVREILKVNKCPLCFGVRRCSDFDTGKFSIWNSSIFLKTIIFIKYTFGLSFVIFCKLNDQNVVIKQFDYCYDPDESSILNSSAGEDELKITIIKDLKSFLDIPFNSTLSPNIRLCPTTDKLEILLESIDSFGNNDIDLLQNVRYMIHTDPEPFIQQILKAEDGWPIPKYFGGCGTSNVAEYCGKMLTQCVNYDWDSRKQIARQLLDSALNFTFNHPHFAFYFSDITPDNIAVTATGQVRFIDLDNVIIVEKNTTADLPSWTELHSSEDIECDNCFAFSSDDICSHHYSDHNVYAVCREILNPQSHLIDGGLLHSTPLVFFEKHPNFKEILEQCVSPRTLDRFYYAKKLMEILS</sequence>
<dbReference type="PANTHER" id="PTHR32073:SF7">
    <property type="entry name" value="GH11358P"/>
    <property type="match status" value="1"/>
</dbReference>
<evidence type="ECO:0000313" key="7">
    <source>
        <dbReference type="Proteomes" id="UP000291343"/>
    </source>
</evidence>
<dbReference type="InterPro" id="IPR011009">
    <property type="entry name" value="Kinase-like_dom_sf"/>
</dbReference>
<evidence type="ECO:0000256" key="3">
    <source>
        <dbReference type="ARBA" id="ARBA00022525"/>
    </source>
</evidence>
<dbReference type="InterPro" id="IPR022049">
    <property type="entry name" value="FAM69_kinase_dom"/>
</dbReference>
<dbReference type="GO" id="GO:0005576">
    <property type="term" value="C:extracellular region"/>
    <property type="evidence" value="ECO:0007669"/>
    <property type="project" value="UniProtKB-SubCell"/>
</dbReference>
<accession>A0A482X5Q5</accession>
<dbReference type="AlphaFoldDB" id="A0A482X5Q5"/>
<dbReference type="OrthoDB" id="10035316at2759"/>
<evidence type="ECO:0000256" key="4">
    <source>
        <dbReference type="ARBA" id="ARBA00022729"/>
    </source>
</evidence>
<reference evidence="6 7" key="1">
    <citation type="journal article" date="2017" name="Gigascience">
        <title>Genome sequence of the small brown planthopper, Laodelphax striatellus.</title>
        <authorList>
            <person name="Zhu J."/>
            <person name="Jiang F."/>
            <person name="Wang X."/>
            <person name="Yang P."/>
            <person name="Bao Y."/>
            <person name="Zhao W."/>
            <person name="Wang W."/>
            <person name="Lu H."/>
            <person name="Wang Q."/>
            <person name="Cui N."/>
            <person name="Li J."/>
            <person name="Chen X."/>
            <person name="Luo L."/>
            <person name="Yu J."/>
            <person name="Kang L."/>
            <person name="Cui F."/>
        </authorList>
    </citation>
    <scope>NUCLEOTIDE SEQUENCE [LARGE SCALE GENOMIC DNA]</scope>
    <source>
        <strain evidence="6">Lst14</strain>
    </source>
</reference>
<dbReference type="EMBL" id="QKKF02017260">
    <property type="protein sequence ID" value="RZF41022.1"/>
    <property type="molecule type" value="Genomic_DNA"/>
</dbReference>
<name>A0A482X5Q5_LAOST</name>
<protein>
    <recommendedName>
        <fullName evidence="5">FAM69 protein-kinase domain-containing protein</fullName>
    </recommendedName>
</protein>
<keyword evidence="4" id="KW-0732">Signal</keyword>
<organism evidence="6 7">
    <name type="scientific">Laodelphax striatellus</name>
    <name type="common">Small brown planthopper</name>
    <name type="synonym">Delphax striatella</name>
    <dbReference type="NCBI Taxonomy" id="195883"/>
    <lineage>
        <taxon>Eukaryota</taxon>
        <taxon>Metazoa</taxon>
        <taxon>Ecdysozoa</taxon>
        <taxon>Arthropoda</taxon>
        <taxon>Hexapoda</taxon>
        <taxon>Insecta</taxon>
        <taxon>Pterygota</taxon>
        <taxon>Neoptera</taxon>
        <taxon>Paraneoptera</taxon>
        <taxon>Hemiptera</taxon>
        <taxon>Auchenorrhyncha</taxon>
        <taxon>Fulgoroidea</taxon>
        <taxon>Delphacidae</taxon>
        <taxon>Criomorphinae</taxon>
        <taxon>Laodelphax</taxon>
    </lineage>
</organism>
<evidence type="ECO:0000256" key="1">
    <source>
        <dbReference type="ARBA" id="ARBA00004613"/>
    </source>
</evidence>
<evidence type="ECO:0000256" key="2">
    <source>
        <dbReference type="ARBA" id="ARBA00006338"/>
    </source>
</evidence>
<dbReference type="PANTHER" id="PTHR32073">
    <property type="entry name" value="GH11358P"/>
    <property type="match status" value="1"/>
</dbReference>
<dbReference type="SUPFAM" id="SSF56112">
    <property type="entry name" value="Protein kinase-like (PK-like)"/>
    <property type="match status" value="1"/>
</dbReference>
<evidence type="ECO:0000259" key="5">
    <source>
        <dbReference type="Pfam" id="PF12260"/>
    </source>
</evidence>
<dbReference type="InterPro" id="IPR020519">
    <property type="entry name" value="DIPK2A/B"/>
</dbReference>
<keyword evidence="7" id="KW-1185">Reference proteome</keyword>
<comment type="subcellular location">
    <subcellularLocation>
        <location evidence="1">Secreted</location>
    </subcellularLocation>
</comment>
<dbReference type="InParanoid" id="A0A482X5Q5"/>
<comment type="caution">
    <text evidence="6">The sequence shown here is derived from an EMBL/GenBank/DDBJ whole genome shotgun (WGS) entry which is preliminary data.</text>
</comment>
<proteinExistence type="inferred from homology"/>
<keyword evidence="3" id="KW-0964">Secreted</keyword>
<evidence type="ECO:0000313" key="6">
    <source>
        <dbReference type="EMBL" id="RZF41022.1"/>
    </source>
</evidence>
<dbReference type="STRING" id="195883.A0A482X5Q5"/>
<dbReference type="Pfam" id="PF12260">
    <property type="entry name" value="PIP49_C"/>
    <property type="match status" value="1"/>
</dbReference>